<protein>
    <recommendedName>
        <fullName evidence="3">Glutamine amidotransferase type-2 domain-containing protein</fullName>
    </recommendedName>
</protein>
<keyword evidence="2" id="KW-1185">Reference proteome</keyword>
<evidence type="ECO:0000313" key="1">
    <source>
        <dbReference type="EMBL" id="GAA2001935.1"/>
    </source>
</evidence>
<reference evidence="2" key="1">
    <citation type="journal article" date="2019" name="Int. J. Syst. Evol. Microbiol.">
        <title>The Global Catalogue of Microorganisms (GCM) 10K type strain sequencing project: providing services to taxonomists for standard genome sequencing and annotation.</title>
        <authorList>
            <consortium name="The Broad Institute Genomics Platform"/>
            <consortium name="The Broad Institute Genome Sequencing Center for Infectious Disease"/>
            <person name="Wu L."/>
            <person name="Ma J."/>
        </authorList>
    </citation>
    <scope>NUCLEOTIDE SEQUENCE [LARGE SCALE GENOMIC DNA]</scope>
    <source>
        <strain evidence="2">JCM 16013</strain>
    </source>
</reference>
<dbReference type="EMBL" id="BAAAQM010000073">
    <property type="protein sequence ID" value="GAA2001935.1"/>
    <property type="molecule type" value="Genomic_DNA"/>
</dbReference>
<dbReference type="Proteomes" id="UP001499854">
    <property type="component" value="Unassembled WGS sequence"/>
</dbReference>
<gene>
    <name evidence="1" type="ORF">GCM10009838_79780</name>
</gene>
<organism evidence="1 2">
    <name type="scientific">Catenulispora subtropica</name>
    <dbReference type="NCBI Taxonomy" id="450798"/>
    <lineage>
        <taxon>Bacteria</taxon>
        <taxon>Bacillati</taxon>
        <taxon>Actinomycetota</taxon>
        <taxon>Actinomycetes</taxon>
        <taxon>Catenulisporales</taxon>
        <taxon>Catenulisporaceae</taxon>
        <taxon>Catenulispora</taxon>
    </lineage>
</organism>
<comment type="caution">
    <text evidence="1">The sequence shown here is derived from an EMBL/GenBank/DDBJ whole genome shotgun (WGS) entry which is preliminary data.</text>
</comment>
<name>A0ABP5ELN7_9ACTN</name>
<sequence length="80" mass="8580">MCRLFGMTSGPRAEALADLPSVVVASERLDEHPQWRLMLPGELLRVGPDLRVTSQVALPDPPARPLALADLHAQAAASQT</sequence>
<evidence type="ECO:0008006" key="3">
    <source>
        <dbReference type="Google" id="ProtNLM"/>
    </source>
</evidence>
<proteinExistence type="predicted"/>
<accession>A0ABP5ELN7</accession>
<evidence type="ECO:0000313" key="2">
    <source>
        <dbReference type="Proteomes" id="UP001499854"/>
    </source>
</evidence>